<organism evidence="1 2">
    <name type="scientific">Nocardioides oleivorans</name>
    <dbReference type="NCBI Taxonomy" id="273676"/>
    <lineage>
        <taxon>Bacteria</taxon>
        <taxon>Bacillati</taxon>
        <taxon>Actinomycetota</taxon>
        <taxon>Actinomycetes</taxon>
        <taxon>Propionibacteriales</taxon>
        <taxon>Nocardioidaceae</taxon>
        <taxon>Nocardioides</taxon>
    </lineage>
</organism>
<reference evidence="1 2" key="1">
    <citation type="submission" date="2019-01" db="EMBL/GenBank/DDBJ databases">
        <title>Novel species of Nocardioides.</title>
        <authorList>
            <person name="Liu Q."/>
            <person name="Xin Y.-H."/>
        </authorList>
    </citation>
    <scope>NUCLEOTIDE SEQUENCE [LARGE SCALE GENOMIC DNA]</scope>
    <source>
        <strain evidence="1 2">CGMCC 4.6882</strain>
    </source>
</reference>
<dbReference type="Proteomes" id="UP000294071">
    <property type="component" value="Unassembled WGS sequence"/>
</dbReference>
<dbReference type="AlphaFoldDB" id="A0A4V1RK44"/>
<gene>
    <name evidence="1" type="ORF">EUA93_18835</name>
</gene>
<evidence type="ECO:0000313" key="2">
    <source>
        <dbReference type="Proteomes" id="UP000294071"/>
    </source>
</evidence>
<dbReference type="EMBL" id="SDWT01000003">
    <property type="protein sequence ID" value="RYB90992.1"/>
    <property type="molecule type" value="Genomic_DNA"/>
</dbReference>
<protein>
    <submittedName>
        <fullName evidence="1">Uncharacterized protein</fullName>
    </submittedName>
</protein>
<evidence type="ECO:0000313" key="1">
    <source>
        <dbReference type="EMBL" id="RYB90992.1"/>
    </source>
</evidence>
<keyword evidence="2" id="KW-1185">Reference proteome</keyword>
<comment type="caution">
    <text evidence="1">The sequence shown here is derived from an EMBL/GenBank/DDBJ whole genome shotgun (WGS) entry which is preliminary data.</text>
</comment>
<dbReference type="OrthoDB" id="4727201at2"/>
<accession>A0A4V1RK44</accession>
<name>A0A4V1RK44_9ACTN</name>
<proteinExistence type="predicted"/>
<dbReference type="RefSeq" id="WP_129401890.1">
    <property type="nucleotide sequence ID" value="NZ_SDWT01000003.1"/>
</dbReference>
<sequence>MSEQNGTTSAPERATYPGLFDLVIERRQAAWDAGLYYDPWTDLTRRTGVNLEFRNGGPYEDWKDPWGLTNFNDLDVTLRFGLTEWQLRSTLAHELVHLDRGPRADHTSEAVDENRTNRLAAQRMIDPVVFDKIMELGNGKPNRWVINHALGVDLGLFRHYRGWRKTCKESTAMKAFEASRTKTPWPAPWVYKLVQKHPGNWPYMENAIAAAESAARA</sequence>